<sequence length="635" mass="70492">MASTDRNVEGEDEQGDLSRVRIEKLQADMKNLFCSKEKHVVKIGCKNPRDVHTGHTTLVGKLYGGKHISLQDFADEVHRCWQIKGETKIEVISKGLYKMVFAEVEEYQHVKKNGPWVIQGFILSIKKGDDLGSMGEDRSFDRVDFWVQIFGLPRDRINEKNVHAVGSTLGKVKGMDLHCSSAFKNPVARVRVRMDIKERANVFYNGDVVPILASITFSGPPQKPRMDQIPARNRNPPGKKLWKGDGLWSPPLKDAQVAASVEVRSKGTEGISEGLTEHITDTSVWMITESVTVGEAELGNASNRGVDLDMTELEKAHGSGAKAGPLDPDLRLEESCEALVLWSPSSGMMDMDQGKVLETGACNQKQEYRMILRETTAGELRQIALKDESLGIGPSPVDDQATPTSLLLLSETIIHNFENTKPDVSHQSTSPVGRESACDPAIIDCTCELPRNVAFLKNAYFNVPTWDTRAPQPAQIESAVRWACRKRAQKSPVFVHCAFGLPAQASNADRERNQLMRHCQKISMEVEVYKVYVSAVGSYTVFGGRGTIGGHGRSVAVACALLVALGVAEDWKNAEEMIRGRRPCIRMNALHCKNLEEWSKHRLSSKTNEEMDVSSVILTEASERLRPKRSQNKTY</sequence>
<dbReference type="OrthoDB" id="1890923at2759"/>
<proteinExistence type="predicted"/>
<organism evidence="3 4">
    <name type="scientific">Coptis chinensis</name>
    <dbReference type="NCBI Taxonomy" id="261450"/>
    <lineage>
        <taxon>Eukaryota</taxon>
        <taxon>Viridiplantae</taxon>
        <taxon>Streptophyta</taxon>
        <taxon>Embryophyta</taxon>
        <taxon>Tracheophyta</taxon>
        <taxon>Spermatophyta</taxon>
        <taxon>Magnoliopsida</taxon>
        <taxon>Ranunculales</taxon>
        <taxon>Ranunculaceae</taxon>
        <taxon>Coptidoideae</taxon>
        <taxon>Coptis</taxon>
    </lineage>
</organism>
<dbReference type="PANTHER" id="PTHR47216:SF4">
    <property type="entry name" value="OS01G0859400 PROTEIN"/>
    <property type="match status" value="1"/>
</dbReference>
<evidence type="ECO:0000313" key="4">
    <source>
        <dbReference type="Proteomes" id="UP000631114"/>
    </source>
</evidence>
<evidence type="ECO:0000256" key="1">
    <source>
        <dbReference type="SAM" id="MobiDB-lite"/>
    </source>
</evidence>
<evidence type="ECO:0000259" key="2">
    <source>
        <dbReference type="Pfam" id="PF14111"/>
    </source>
</evidence>
<dbReference type="Pfam" id="PF14111">
    <property type="entry name" value="DUF4283"/>
    <property type="match status" value="1"/>
</dbReference>
<feature type="domain" description="DUF4283" evidence="2">
    <location>
        <begin position="57"/>
        <end position="126"/>
    </location>
</feature>
<evidence type="ECO:0000313" key="3">
    <source>
        <dbReference type="EMBL" id="KAF9593741.1"/>
    </source>
</evidence>
<comment type="caution">
    <text evidence="3">The sequence shown here is derived from an EMBL/GenBank/DDBJ whole genome shotgun (WGS) entry which is preliminary data.</text>
</comment>
<dbReference type="EMBL" id="JADFTS010000008">
    <property type="protein sequence ID" value="KAF9593741.1"/>
    <property type="molecule type" value="Genomic_DNA"/>
</dbReference>
<name>A0A835LNH1_9MAGN</name>
<dbReference type="InterPro" id="IPR029021">
    <property type="entry name" value="Prot-tyrosine_phosphatase-like"/>
</dbReference>
<accession>A0A835LNH1</accession>
<dbReference type="Gene3D" id="3.90.190.10">
    <property type="entry name" value="Protein tyrosine phosphatase superfamily"/>
    <property type="match status" value="1"/>
</dbReference>
<dbReference type="Proteomes" id="UP000631114">
    <property type="component" value="Unassembled WGS sequence"/>
</dbReference>
<feature type="region of interest" description="Disordered" evidence="1">
    <location>
        <begin position="219"/>
        <end position="246"/>
    </location>
</feature>
<dbReference type="SUPFAM" id="SSF52799">
    <property type="entry name" value="(Phosphotyrosine protein) phosphatases II"/>
    <property type="match status" value="2"/>
</dbReference>
<dbReference type="InterPro" id="IPR025558">
    <property type="entry name" value="DUF4283"/>
</dbReference>
<protein>
    <recommendedName>
        <fullName evidence="2">DUF4283 domain-containing protein</fullName>
    </recommendedName>
</protein>
<gene>
    <name evidence="3" type="ORF">IFM89_024879</name>
</gene>
<dbReference type="AlphaFoldDB" id="A0A835LNH1"/>
<reference evidence="3 4" key="1">
    <citation type="submission" date="2020-10" db="EMBL/GenBank/DDBJ databases">
        <title>The Coptis chinensis genome and diversification of protoberbering-type alkaloids.</title>
        <authorList>
            <person name="Wang B."/>
            <person name="Shu S."/>
            <person name="Song C."/>
            <person name="Liu Y."/>
        </authorList>
    </citation>
    <scope>NUCLEOTIDE SEQUENCE [LARGE SCALE GENOMIC DNA]</scope>
    <source>
        <strain evidence="3">HL-2020</strain>
        <tissue evidence="3">Leaf</tissue>
    </source>
</reference>
<keyword evidence="4" id="KW-1185">Reference proteome</keyword>
<dbReference type="PANTHER" id="PTHR47216">
    <property type="match status" value="1"/>
</dbReference>